<comment type="function">
    <text evidence="2">Catalyzes the Claisen rearrangement of chorismate to prephenate and the decarboxylation/dehydration of prephenate to phenylpyruvate.</text>
</comment>
<dbReference type="EMBL" id="CP021422">
    <property type="protein sequence ID" value="ASB42807.1"/>
    <property type="molecule type" value="Genomic_DNA"/>
</dbReference>
<dbReference type="GO" id="GO:0005737">
    <property type="term" value="C:cytoplasm"/>
    <property type="evidence" value="ECO:0007669"/>
    <property type="project" value="UniProtKB-SubCell"/>
</dbReference>
<dbReference type="EC" id="4.2.1.51" evidence="6"/>
<dbReference type="SUPFAM" id="SSF55021">
    <property type="entry name" value="ACT-like"/>
    <property type="match status" value="1"/>
</dbReference>
<dbReference type="InterPro" id="IPR036263">
    <property type="entry name" value="Chorismate_II_sf"/>
</dbReference>
<feature type="domain" description="Chorismate mutase" evidence="20">
    <location>
        <begin position="1"/>
        <end position="83"/>
    </location>
</feature>
<evidence type="ECO:0000259" key="22">
    <source>
        <dbReference type="PROSITE" id="PS51671"/>
    </source>
</evidence>
<evidence type="ECO:0000256" key="4">
    <source>
        <dbReference type="ARBA" id="ARBA00004741"/>
    </source>
</evidence>
<dbReference type="PANTHER" id="PTHR21022:SF19">
    <property type="entry name" value="PREPHENATE DEHYDRATASE-RELATED"/>
    <property type="match status" value="1"/>
</dbReference>
<evidence type="ECO:0000256" key="2">
    <source>
        <dbReference type="ARBA" id="ARBA00002364"/>
    </source>
</evidence>
<evidence type="ECO:0000256" key="6">
    <source>
        <dbReference type="ARBA" id="ARBA00013147"/>
    </source>
</evidence>
<dbReference type="GO" id="GO:0046417">
    <property type="term" value="P:chorismate metabolic process"/>
    <property type="evidence" value="ECO:0007669"/>
    <property type="project" value="InterPro"/>
</dbReference>
<dbReference type="Pfam" id="PF01817">
    <property type="entry name" value="CM_2"/>
    <property type="match status" value="1"/>
</dbReference>
<keyword evidence="11" id="KW-0057">Aromatic amino acid biosynthesis</keyword>
<dbReference type="GO" id="GO:0004106">
    <property type="term" value="F:chorismate mutase activity"/>
    <property type="evidence" value="ECO:0007669"/>
    <property type="project" value="UniProtKB-EC"/>
</dbReference>
<evidence type="ECO:0000256" key="5">
    <source>
        <dbReference type="ARBA" id="ARBA00004817"/>
    </source>
</evidence>
<dbReference type="SUPFAM" id="SSF53850">
    <property type="entry name" value="Periplasmic binding protein-like II"/>
    <property type="match status" value="1"/>
</dbReference>
<dbReference type="PIRSF" id="PIRSF001500">
    <property type="entry name" value="Chor_mut_pdt_Ppr"/>
    <property type="match status" value="1"/>
</dbReference>
<dbReference type="GO" id="GO:0004664">
    <property type="term" value="F:prephenate dehydratase activity"/>
    <property type="evidence" value="ECO:0007669"/>
    <property type="project" value="UniProtKB-EC"/>
</dbReference>
<evidence type="ECO:0000256" key="15">
    <source>
        <dbReference type="ARBA" id="ARBA00023268"/>
    </source>
</evidence>
<evidence type="ECO:0000256" key="10">
    <source>
        <dbReference type="ARBA" id="ARBA00022605"/>
    </source>
</evidence>
<evidence type="ECO:0000256" key="8">
    <source>
        <dbReference type="ARBA" id="ARBA00021872"/>
    </source>
</evidence>
<keyword evidence="12" id="KW-0584">Phenylalanine biosynthesis</keyword>
<dbReference type="SUPFAM" id="SSF48600">
    <property type="entry name" value="Chorismate mutase II"/>
    <property type="match status" value="1"/>
</dbReference>
<dbReference type="InterPro" id="IPR001086">
    <property type="entry name" value="Preph_deHydtase"/>
</dbReference>
<dbReference type="CDD" id="cd13631">
    <property type="entry name" value="PBP2_Ct-PDT_like"/>
    <property type="match status" value="1"/>
</dbReference>
<dbReference type="SMART" id="SM00830">
    <property type="entry name" value="CM_2"/>
    <property type="match status" value="1"/>
</dbReference>
<dbReference type="Pfam" id="PF00800">
    <property type="entry name" value="PDT"/>
    <property type="match status" value="1"/>
</dbReference>
<evidence type="ECO:0000256" key="14">
    <source>
        <dbReference type="ARBA" id="ARBA00023239"/>
    </source>
</evidence>
<dbReference type="PANTHER" id="PTHR21022">
    <property type="entry name" value="PREPHENATE DEHYDRATASE P PROTEIN"/>
    <property type="match status" value="1"/>
</dbReference>
<evidence type="ECO:0000256" key="16">
    <source>
        <dbReference type="ARBA" id="ARBA00031175"/>
    </source>
</evidence>
<keyword evidence="9" id="KW-0963">Cytoplasm</keyword>
<reference evidence="25" key="2">
    <citation type="submission" date="2017-05" db="EMBL/GenBank/DDBJ databases">
        <title>Improved OligoMM genomes.</title>
        <authorList>
            <person name="Garzetti D."/>
        </authorList>
    </citation>
    <scope>NUCLEOTIDE SEQUENCE [LARGE SCALE GENOMIC DNA]</scope>
    <source>
        <strain evidence="25">KB18</strain>
    </source>
</reference>
<protein>
    <recommendedName>
        <fullName evidence="7">Bifunctional chorismate mutase/prephenate dehydratase</fullName>
        <ecNumber evidence="6">4.2.1.51</ecNumber>
    </recommendedName>
    <alternativeName>
        <fullName evidence="17">Chorismate mutase-prephenate dehydratase</fullName>
    </alternativeName>
    <alternativeName>
        <fullName evidence="8">Prephenate dehydratase</fullName>
    </alternativeName>
    <alternativeName>
        <fullName evidence="16">p-protein</fullName>
    </alternativeName>
</protein>
<dbReference type="InterPro" id="IPR036979">
    <property type="entry name" value="CM_dom_sf"/>
</dbReference>
<dbReference type="PROSITE" id="PS00858">
    <property type="entry name" value="PREPHENATE_DEHYDR_2"/>
    <property type="match status" value="1"/>
</dbReference>
<evidence type="ECO:0000256" key="11">
    <source>
        <dbReference type="ARBA" id="ARBA00023141"/>
    </source>
</evidence>
<evidence type="ECO:0000256" key="17">
    <source>
        <dbReference type="ARBA" id="ARBA00031520"/>
    </source>
</evidence>
<evidence type="ECO:0000313" key="24">
    <source>
        <dbReference type="EMBL" id="QQR32033.1"/>
    </source>
</evidence>
<dbReference type="Gene3D" id="3.40.190.10">
    <property type="entry name" value="Periplasmic binding protein-like II"/>
    <property type="match status" value="2"/>
</dbReference>
<evidence type="ECO:0000256" key="19">
    <source>
        <dbReference type="PIRSR" id="PIRSR001500-2"/>
    </source>
</evidence>
<sequence>MAVERREIDRIDRELLPLFLERMGCVERVGELKRQAGKPVRNAAREQEIIDRVSRQAGEMGQSAAEFYRAIMAISRDREHNLMGGDPDLLELEQRANRELQSPGKVVCQGVRGAYSHQAAERLFPGAEIGFVPEFHEVFREVSEGALGVVPVENSAAGSVTAVYDLILKYRFYIVGAVDIRVEHCLAAAAPGEITRVLSHPQALAQCSELLSREGYETEDYSNTAAAAKAVAESREPGLGVICSEDAARRYGLTILRRGVQNVRNNTTRFVAVSREAVLPVDASKISLCFSLPHTTGSLHSVLRRFAGSGLNLTKIESRPLPGRSFEYDFYLDFTGCIHDPSTLNLICALKAELPRFSFLGNYSELSTEEEI</sequence>
<dbReference type="Proteomes" id="UP000196710">
    <property type="component" value="Chromosome"/>
</dbReference>
<dbReference type="AlphaFoldDB" id="A0A1Z2XWH8"/>
<dbReference type="PROSITE" id="PS51171">
    <property type="entry name" value="PREPHENATE_DEHYDR_3"/>
    <property type="match status" value="1"/>
</dbReference>
<dbReference type="InterPro" id="IPR045865">
    <property type="entry name" value="ACT-like_dom_sf"/>
</dbReference>
<dbReference type="EMBL" id="CP065321">
    <property type="protein sequence ID" value="QQR32033.1"/>
    <property type="molecule type" value="Genomic_DNA"/>
</dbReference>
<dbReference type="GO" id="GO:0009094">
    <property type="term" value="P:L-phenylalanine biosynthetic process"/>
    <property type="evidence" value="ECO:0007669"/>
    <property type="project" value="UniProtKB-UniPathway"/>
</dbReference>
<comment type="subcellular location">
    <subcellularLocation>
        <location evidence="3">Cytoplasm</location>
    </subcellularLocation>
</comment>
<evidence type="ECO:0000256" key="3">
    <source>
        <dbReference type="ARBA" id="ARBA00004496"/>
    </source>
</evidence>
<evidence type="ECO:0000313" key="25">
    <source>
        <dbReference type="Proteomes" id="UP000196710"/>
    </source>
</evidence>
<evidence type="ECO:0000256" key="18">
    <source>
        <dbReference type="ARBA" id="ARBA00047848"/>
    </source>
</evidence>
<comment type="pathway">
    <text evidence="5">Metabolic intermediate biosynthesis; prephenate biosynthesis; prephenate from chorismate: step 1/1.</text>
</comment>
<dbReference type="PROSITE" id="PS51671">
    <property type="entry name" value="ACT"/>
    <property type="match status" value="1"/>
</dbReference>
<keyword evidence="25" id="KW-1185">Reference proteome</keyword>
<evidence type="ECO:0000256" key="7">
    <source>
        <dbReference type="ARBA" id="ARBA00014401"/>
    </source>
</evidence>
<dbReference type="Gene3D" id="3.30.70.260">
    <property type="match status" value="1"/>
</dbReference>
<dbReference type="InterPro" id="IPR018528">
    <property type="entry name" value="Preph_deHydtase_CS"/>
</dbReference>
<comment type="pathway">
    <text evidence="4">Amino-acid biosynthesis; L-phenylalanine biosynthesis; phenylpyruvate from prephenate: step 1/1.</text>
</comment>
<dbReference type="InterPro" id="IPR002912">
    <property type="entry name" value="ACT_dom"/>
</dbReference>
<evidence type="ECO:0000313" key="23">
    <source>
        <dbReference type="EMBL" id="ASB42807.1"/>
    </source>
</evidence>
<proteinExistence type="predicted"/>
<name>A0A1Z2XWH8_9FIRM</name>
<reference evidence="24 26" key="3">
    <citation type="submission" date="2020-11" db="EMBL/GenBank/DDBJ databases">
        <title>Closed and high quality bacterial genomes of the OMM12 community.</title>
        <authorList>
            <person name="Marbouty M."/>
            <person name="Lamy-Besnier Q."/>
            <person name="Debarbieux L."/>
            <person name="Koszul R."/>
        </authorList>
    </citation>
    <scope>NUCLEOTIDE SEQUENCE [LARGE SCALE GENOMIC DNA]</scope>
    <source>
        <strain evidence="24 26">KB18</strain>
    </source>
</reference>
<evidence type="ECO:0000259" key="21">
    <source>
        <dbReference type="PROSITE" id="PS51171"/>
    </source>
</evidence>
<dbReference type="Proteomes" id="UP000596035">
    <property type="component" value="Chromosome"/>
</dbReference>
<feature type="domain" description="ACT" evidence="22">
    <location>
        <begin position="287"/>
        <end position="364"/>
    </location>
</feature>
<dbReference type="PROSITE" id="PS51168">
    <property type="entry name" value="CHORISMATE_MUT_2"/>
    <property type="match status" value="1"/>
</dbReference>
<evidence type="ECO:0000313" key="26">
    <source>
        <dbReference type="Proteomes" id="UP000596035"/>
    </source>
</evidence>
<keyword evidence="13" id="KW-0413">Isomerase</keyword>
<evidence type="ECO:0000259" key="20">
    <source>
        <dbReference type="PROSITE" id="PS51168"/>
    </source>
</evidence>
<evidence type="ECO:0000256" key="9">
    <source>
        <dbReference type="ARBA" id="ARBA00022490"/>
    </source>
</evidence>
<comment type="catalytic activity">
    <reaction evidence="1">
        <text>chorismate = prephenate</text>
        <dbReference type="Rhea" id="RHEA:13897"/>
        <dbReference type="ChEBI" id="CHEBI:29748"/>
        <dbReference type="ChEBI" id="CHEBI:29934"/>
        <dbReference type="EC" id="5.4.99.5"/>
    </reaction>
</comment>
<keyword evidence="14" id="KW-0456">Lyase</keyword>
<evidence type="ECO:0000256" key="12">
    <source>
        <dbReference type="ARBA" id="ARBA00023222"/>
    </source>
</evidence>
<comment type="catalytic activity">
    <reaction evidence="18">
        <text>prephenate + H(+) = 3-phenylpyruvate + CO2 + H2O</text>
        <dbReference type="Rhea" id="RHEA:21648"/>
        <dbReference type="ChEBI" id="CHEBI:15377"/>
        <dbReference type="ChEBI" id="CHEBI:15378"/>
        <dbReference type="ChEBI" id="CHEBI:16526"/>
        <dbReference type="ChEBI" id="CHEBI:18005"/>
        <dbReference type="ChEBI" id="CHEBI:29934"/>
        <dbReference type="EC" id="4.2.1.51"/>
    </reaction>
</comment>
<dbReference type="InterPro" id="IPR008242">
    <property type="entry name" value="Chor_mutase/pphenate_deHydtase"/>
</dbReference>
<feature type="site" description="Essential for prephenate dehydratase activity" evidence="19">
    <location>
        <position position="268"/>
    </location>
</feature>
<evidence type="ECO:0000256" key="1">
    <source>
        <dbReference type="ARBA" id="ARBA00000824"/>
    </source>
</evidence>
<dbReference type="CDD" id="cd04905">
    <property type="entry name" value="ACT_CM-PDT"/>
    <property type="match status" value="1"/>
</dbReference>
<organism evidence="24 26">
    <name type="scientific">Acutalibacter muris</name>
    <dbReference type="NCBI Taxonomy" id="1796620"/>
    <lineage>
        <taxon>Bacteria</taxon>
        <taxon>Bacillati</taxon>
        <taxon>Bacillota</taxon>
        <taxon>Clostridia</taxon>
        <taxon>Eubacteriales</taxon>
        <taxon>Acutalibacteraceae</taxon>
        <taxon>Acutalibacter</taxon>
    </lineage>
</organism>
<dbReference type="KEGG" id="amur:ADH66_17290"/>
<feature type="domain" description="Prephenate dehydratase" evidence="21">
    <location>
        <begin position="105"/>
        <end position="275"/>
    </location>
</feature>
<dbReference type="InterPro" id="IPR002701">
    <property type="entry name" value="CM_II_prokaryot"/>
</dbReference>
<keyword evidence="10" id="KW-0028">Amino-acid biosynthesis</keyword>
<dbReference type="PROSITE" id="PS00857">
    <property type="entry name" value="PREPHENATE_DEHYDR_1"/>
    <property type="match status" value="1"/>
</dbReference>
<reference evidence="23" key="1">
    <citation type="journal article" date="2017" name="Genome Announc.">
        <title>High-Quality Whole-Genome Sequences of the Oligo-Mouse-Microbiota Bacterial Community.</title>
        <authorList>
            <person name="Garzetti D."/>
            <person name="Brugiroux S."/>
            <person name="Bunk B."/>
            <person name="Pukall R."/>
            <person name="McCoy K.D."/>
            <person name="Macpherson A.J."/>
            <person name="Stecher B."/>
        </authorList>
    </citation>
    <scope>NUCLEOTIDE SEQUENCE</scope>
    <source>
        <strain evidence="23">KB18</strain>
    </source>
</reference>
<dbReference type="Gene3D" id="1.20.59.10">
    <property type="entry name" value="Chorismate mutase"/>
    <property type="match status" value="1"/>
</dbReference>
<evidence type="ECO:0000256" key="13">
    <source>
        <dbReference type="ARBA" id="ARBA00023235"/>
    </source>
</evidence>
<gene>
    <name evidence="23" type="ORF">ADH66_17290</name>
    <name evidence="24" type="ORF">I5Q82_07685</name>
</gene>
<keyword evidence="15" id="KW-0511">Multifunctional enzyme</keyword>
<accession>A0A1Z2XWH8</accession>